<evidence type="ECO:0000313" key="2">
    <source>
        <dbReference type="Proteomes" id="UP000001055"/>
    </source>
</evidence>
<proteinExistence type="predicted"/>
<evidence type="ECO:0000313" key="1">
    <source>
        <dbReference type="EMBL" id="EAT86837.2"/>
    </source>
</evidence>
<dbReference type="Proteomes" id="UP000001055">
    <property type="component" value="Unassembled WGS sequence"/>
</dbReference>
<dbReference type="HOGENOM" id="CLU_590508_0_0_1"/>
<sequence>MLYAAMIAIDGQYSNDTSTKHNARKLHDTCVKLLEKVAEPDRLCDYQAVFLVEVLSQYRARRAAKTLSPRFGTLYQKAAEECTRVSPELTSIVLSLEQPENVVFGNWMRWVERAAMFLAREPHESLFRQEGVDLPFPAHSLVWDATTLDDWAVAIQQHASSPQRVFEVTQVPVLVPCDPFQSSILIAVFYNRSEIASPYINAPVTEDIDHILDPSFTTKQRLLTAKLLQVTPIRALLAVSGESWILFEKVPSQQAQIIFKTTLRAWINQIWSAPEGASPTVSSKEAVRLAIQILHMALEEQPEDSELNMGSDMGVYFAALVLWAATTAGSSRKTDEFYQPRVNAGIGQAASTDEVVPASKRRRYADEFAKHNA</sequence>
<dbReference type="eggNOG" id="KOG1721">
    <property type="taxonomic scope" value="Eukaryota"/>
</dbReference>
<protein>
    <recommendedName>
        <fullName evidence="3">Transcription factor domain-containing protein</fullName>
    </recommendedName>
</protein>
<reference evidence="2" key="1">
    <citation type="journal article" date="2007" name="Plant Cell">
        <title>Dothideomycete-plant interactions illuminated by genome sequencing and EST analysis of the wheat pathogen Stagonospora nodorum.</title>
        <authorList>
            <person name="Hane J.K."/>
            <person name="Lowe R.G."/>
            <person name="Solomon P.S."/>
            <person name="Tan K.C."/>
            <person name="Schoch C.L."/>
            <person name="Spatafora J.W."/>
            <person name="Crous P.W."/>
            <person name="Kodira C."/>
            <person name="Birren B.W."/>
            <person name="Galagan J.E."/>
            <person name="Torriani S.F."/>
            <person name="McDonald B.A."/>
            <person name="Oliver R.P."/>
        </authorList>
    </citation>
    <scope>NUCLEOTIDE SEQUENCE [LARGE SCALE GENOMIC DNA]</scope>
    <source>
        <strain evidence="2">SN15 / ATCC MYA-4574 / FGSC 10173</strain>
    </source>
</reference>
<dbReference type="KEGG" id="pno:SNOG_05773"/>
<dbReference type="EMBL" id="CH445332">
    <property type="protein sequence ID" value="EAT86837.2"/>
    <property type="molecule type" value="Genomic_DNA"/>
</dbReference>
<dbReference type="VEuPathDB" id="FungiDB:JI435_057730"/>
<organism evidence="1 2">
    <name type="scientific">Phaeosphaeria nodorum (strain SN15 / ATCC MYA-4574 / FGSC 10173)</name>
    <name type="common">Glume blotch fungus</name>
    <name type="synonym">Parastagonospora nodorum</name>
    <dbReference type="NCBI Taxonomy" id="321614"/>
    <lineage>
        <taxon>Eukaryota</taxon>
        <taxon>Fungi</taxon>
        <taxon>Dikarya</taxon>
        <taxon>Ascomycota</taxon>
        <taxon>Pezizomycotina</taxon>
        <taxon>Dothideomycetes</taxon>
        <taxon>Pleosporomycetidae</taxon>
        <taxon>Pleosporales</taxon>
        <taxon>Pleosporineae</taxon>
        <taxon>Phaeosphaeriaceae</taxon>
        <taxon>Parastagonospora</taxon>
    </lineage>
</organism>
<dbReference type="InParanoid" id="Q0UR41"/>
<dbReference type="AlphaFoldDB" id="Q0UR41"/>
<evidence type="ECO:0008006" key="3">
    <source>
        <dbReference type="Google" id="ProtNLM"/>
    </source>
</evidence>
<accession>Q0UR41</accession>
<dbReference type="RefSeq" id="XP_001796169.1">
    <property type="nucleotide sequence ID" value="XM_001796117.1"/>
</dbReference>
<name>Q0UR41_PHANO</name>
<dbReference type="GeneID" id="5973046"/>
<gene>
    <name evidence="1" type="ORF">SNOG_05773</name>
</gene>